<dbReference type="GO" id="GO:0000976">
    <property type="term" value="F:transcription cis-regulatory region binding"/>
    <property type="evidence" value="ECO:0007669"/>
    <property type="project" value="TreeGrafter"/>
</dbReference>
<reference evidence="6 7" key="1">
    <citation type="submission" date="2018-01" db="EMBL/GenBank/DDBJ databases">
        <authorList>
            <person name="Clerissi C."/>
        </authorList>
    </citation>
    <scope>NUCLEOTIDE SEQUENCE [LARGE SCALE GENOMIC DNA]</scope>
    <source>
        <strain evidence="6">Cupriavidus taiwanensis SWF 66322</strain>
    </source>
</reference>
<dbReference type="AlphaFoldDB" id="A0A9Q7XR87"/>
<accession>A0A9Q7XR87</accession>
<gene>
    <name evidence="6" type="ORF">CBM2636_20888</name>
</gene>
<feature type="domain" description="HTH lysR-type" evidence="5">
    <location>
        <begin position="13"/>
        <end position="70"/>
    </location>
</feature>
<comment type="similarity">
    <text evidence="1">Belongs to the LysR transcriptional regulatory family.</text>
</comment>
<dbReference type="InterPro" id="IPR036390">
    <property type="entry name" value="WH_DNA-bd_sf"/>
</dbReference>
<organism evidence="6 7">
    <name type="scientific">Cupriavidus taiwanensis</name>
    <dbReference type="NCBI Taxonomy" id="164546"/>
    <lineage>
        <taxon>Bacteria</taxon>
        <taxon>Pseudomonadati</taxon>
        <taxon>Pseudomonadota</taxon>
        <taxon>Betaproteobacteria</taxon>
        <taxon>Burkholderiales</taxon>
        <taxon>Burkholderiaceae</taxon>
        <taxon>Cupriavidus</taxon>
    </lineage>
</organism>
<dbReference type="SUPFAM" id="SSF53850">
    <property type="entry name" value="Periplasmic binding protein-like II"/>
    <property type="match status" value="1"/>
</dbReference>
<dbReference type="Pfam" id="PF03466">
    <property type="entry name" value="LysR_substrate"/>
    <property type="match status" value="1"/>
</dbReference>
<evidence type="ECO:0000256" key="1">
    <source>
        <dbReference type="ARBA" id="ARBA00009437"/>
    </source>
</evidence>
<dbReference type="InterPro" id="IPR036388">
    <property type="entry name" value="WH-like_DNA-bd_sf"/>
</dbReference>
<dbReference type="Proteomes" id="UP000254259">
    <property type="component" value="Chromosome CBM2636"/>
</dbReference>
<proteinExistence type="inferred from homology"/>
<dbReference type="InterPro" id="IPR005119">
    <property type="entry name" value="LysR_subst-bd"/>
</dbReference>
<dbReference type="PANTHER" id="PTHR30126:SF2">
    <property type="entry name" value="HTH-TYPE TRANSCRIPTIONAL REGULATOR YJIE"/>
    <property type="match status" value="1"/>
</dbReference>
<evidence type="ECO:0000259" key="5">
    <source>
        <dbReference type="PROSITE" id="PS50931"/>
    </source>
</evidence>
<protein>
    <submittedName>
        <fullName evidence="6">Transcriptional regulator, LysR family</fullName>
    </submittedName>
</protein>
<dbReference type="InterPro" id="IPR000847">
    <property type="entry name" value="LysR_HTH_N"/>
</dbReference>
<dbReference type="GO" id="GO:0003700">
    <property type="term" value="F:DNA-binding transcription factor activity"/>
    <property type="evidence" value="ECO:0007669"/>
    <property type="project" value="InterPro"/>
</dbReference>
<evidence type="ECO:0000256" key="2">
    <source>
        <dbReference type="ARBA" id="ARBA00023015"/>
    </source>
</evidence>
<dbReference type="CDD" id="cd05466">
    <property type="entry name" value="PBP2_LTTR_substrate"/>
    <property type="match status" value="1"/>
</dbReference>
<name>A0A9Q7XR87_9BURK</name>
<dbReference type="Gene3D" id="3.40.190.290">
    <property type="match status" value="1"/>
</dbReference>
<evidence type="ECO:0000313" key="7">
    <source>
        <dbReference type="Proteomes" id="UP000254259"/>
    </source>
</evidence>
<dbReference type="PANTHER" id="PTHR30126">
    <property type="entry name" value="HTH-TYPE TRANSCRIPTIONAL REGULATOR"/>
    <property type="match status" value="1"/>
</dbReference>
<sequence length="333" mass="36175">MKALPPTLTAVSMHIRWLEDFVCLAQAGSLARAAELRNVTPPAFGRRMQALEVWAGAPLIDRSAFPVRLTAEGRQFLEAAQSALRTLDDTRLALRAAHRADASTVTIATGKTLARSMVPAWLAGLREALRQDPAAAGFRTRLSTFPMHDALAMFAEGDADFLLCYSPPDLPVMLDDARYQFHLAGVERLVCVSAADARGAPLHRLGTGKVAAKTAPAPVPMIAYAETLTLGRMVNQEIARRKLAPRLDVIAVSDFAESVHEMVRQRMGLAWLPARLIADDLRDGRLVRAIAAARGHDGGDGGDLALDIRLYRPRAPMRPLAKAFWQAAVQAPR</sequence>
<dbReference type="PROSITE" id="PS50931">
    <property type="entry name" value="HTH_LYSR"/>
    <property type="match status" value="1"/>
</dbReference>
<dbReference type="Pfam" id="PF00126">
    <property type="entry name" value="HTH_1"/>
    <property type="match status" value="1"/>
</dbReference>
<evidence type="ECO:0000256" key="4">
    <source>
        <dbReference type="ARBA" id="ARBA00023163"/>
    </source>
</evidence>
<keyword evidence="3" id="KW-0238">DNA-binding</keyword>
<evidence type="ECO:0000313" key="6">
    <source>
        <dbReference type="EMBL" id="SPD66354.1"/>
    </source>
</evidence>
<dbReference type="SUPFAM" id="SSF46785">
    <property type="entry name" value="Winged helix' DNA-binding domain"/>
    <property type="match status" value="1"/>
</dbReference>
<keyword evidence="2" id="KW-0805">Transcription regulation</keyword>
<keyword evidence="4" id="KW-0804">Transcription</keyword>
<dbReference type="Gene3D" id="1.10.10.10">
    <property type="entry name" value="Winged helix-like DNA-binding domain superfamily/Winged helix DNA-binding domain"/>
    <property type="match status" value="1"/>
</dbReference>
<evidence type="ECO:0000256" key="3">
    <source>
        <dbReference type="ARBA" id="ARBA00023125"/>
    </source>
</evidence>
<dbReference type="EMBL" id="LT984813">
    <property type="protein sequence ID" value="SPD66354.1"/>
    <property type="molecule type" value="Genomic_DNA"/>
</dbReference>